<feature type="domain" description="Spore protein YkvP N-terminal" evidence="1">
    <location>
        <begin position="123"/>
        <end position="195"/>
    </location>
</feature>
<proteinExistence type="predicted"/>
<dbReference type="GO" id="GO:0016757">
    <property type="term" value="F:glycosyltransferase activity"/>
    <property type="evidence" value="ECO:0007669"/>
    <property type="project" value="UniProtKB-KW"/>
</dbReference>
<reference evidence="3 4" key="1">
    <citation type="submission" date="2022-05" db="EMBL/GenBank/DDBJ databases">
        <title>Genome Sequencing of Bee-Associated Microbes.</title>
        <authorList>
            <person name="Dunlap C."/>
        </authorList>
    </citation>
    <scope>NUCLEOTIDE SEQUENCE [LARGE SCALE GENOMIC DNA]</scope>
    <source>
        <strain evidence="3 4">NRRL B-14421</strain>
    </source>
</reference>
<evidence type="ECO:0000259" key="1">
    <source>
        <dbReference type="Pfam" id="PF12996"/>
    </source>
</evidence>
<dbReference type="EMBL" id="JAMDMX010000046">
    <property type="protein sequence ID" value="MCY9694384.1"/>
    <property type="molecule type" value="Genomic_DNA"/>
</dbReference>
<accession>A0ABT4GDY6</accession>
<feature type="domain" description="Spore protein YkvP/CgeB glycosyl transferase-like" evidence="2">
    <location>
        <begin position="214"/>
        <end position="360"/>
    </location>
</feature>
<keyword evidence="3" id="KW-0808">Transferase</keyword>
<evidence type="ECO:0000313" key="4">
    <source>
        <dbReference type="Proteomes" id="UP001527099"/>
    </source>
</evidence>
<evidence type="ECO:0000313" key="3">
    <source>
        <dbReference type="EMBL" id="MCY9694384.1"/>
    </source>
</evidence>
<dbReference type="Pfam" id="PF12996">
    <property type="entry name" value="DUF3880"/>
    <property type="match status" value="1"/>
</dbReference>
<keyword evidence="4" id="KW-1185">Reference proteome</keyword>
<gene>
    <name evidence="3" type="ORF">M5X19_15940</name>
</gene>
<dbReference type="RefSeq" id="WP_268616088.1">
    <property type="nucleotide sequence ID" value="NZ_JAMDMX010000046.1"/>
</dbReference>
<sequence>MNKMIAIRPSVGRKRGLQIGQEHGIRMGRCQFVLDSMIPAPLPLREARVLFIIQGFDAIDQGIVDGLRQTVREAYTATAVDMLRLAAELGPNLVLVMNGLHVFPADHTDHVDQVRQMGIRTAIWFADDPYFTDHTASLAPHYDYVFTHELSCVAFYREIGCGQVHYLPLAVNTAVFKPMHVSPEYRSDICFIGNGFPNRITLFNELTPYLVNKKVLIAGALWEQLDGYSLLKKGIKLHWIPIEESVKYYNGAKIVINVHRLTYHETYNKNSRNIPGYSINPRTYEIAGCGTLQLTDYRHDLDQYYTPGQDIETFLNTAELIQKMKHYLRHEEDRMRIAIRGLRRTRDEHTFAHRLVKLMDIVFA</sequence>
<name>A0ABT4GDY6_9BACL</name>
<dbReference type="InterPro" id="IPR055259">
    <property type="entry name" value="YkvP/CgeB_Glyco_trans-like"/>
</dbReference>
<dbReference type="InterPro" id="IPR024542">
    <property type="entry name" value="YkvP_N"/>
</dbReference>
<dbReference type="Proteomes" id="UP001527099">
    <property type="component" value="Unassembled WGS sequence"/>
</dbReference>
<protein>
    <submittedName>
        <fullName evidence="3">Glycosyltransferase</fullName>
        <ecNumber evidence="3">2.4.-.-</ecNumber>
    </submittedName>
</protein>
<dbReference type="Pfam" id="PF13524">
    <property type="entry name" value="Glyco_trans_1_2"/>
    <property type="match status" value="1"/>
</dbReference>
<keyword evidence="3" id="KW-0328">Glycosyltransferase</keyword>
<organism evidence="3 4">
    <name type="scientific">Paenibacillus alginolyticus</name>
    <dbReference type="NCBI Taxonomy" id="59839"/>
    <lineage>
        <taxon>Bacteria</taxon>
        <taxon>Bacillati</taxon>
        <taxon>Bacillota</taxon>
        <taxon>Bacilli</taxon>
        <taxon>Bacillales</taxon>
        <taxon>Paenibacillaceae</taxon>
        <taxon>Paenibacillus</taxon>
    </lineage>
</organism>
<dbReference type="EC" id="2.4.-.-" evidence="3"/>
<evidence type="ECO:0000259" key="2">
    <source>
        <dbReference type="Pfam" id="PF13524"/>
    </source>
</evidence>
<comment type="caution">
    <text evidence="3">The sequence shown here is derived from an EMBL/GenBank/DDBJ whole genome shotgun (WGS) entry which is preliminary data.</text>
</comment>